<proteinExistence type="inferred from homology"/>
<dbReference type="Pfam" id="PF04828">
    <property type="entry name" value="GFA"/>
    <property type="match status" value="1"/>
</dbReference>
<dbReference type="InterPro" id="IPR006913">
    <property type="entry name" value="CENP-V/GFA"/>
</dbReference>
<sequence>MAQRKLTGRCLCEKITYQVDLPAGEPDPKIVLCHCTSCKRYTGSSFSSNLVLPQPSMTYTQGTPKIHLCPSDRELTVRREFCGDCGTPLTSQPGDNTSIIIVKWGTLDDEHREWCKTLGGEIYCRRRDGWLGEIGSVRGVEGMM</sequence>
<protein>
    <submittedName>
        <fullName evidence="6">Mss4-like protein</fullName>
    </submittedName>
</protein>
<keyword evidence="3" id="KW-0862">Zinc</keyword>
<dbReference type="Gene3D" id="3.90.1590.10">
    <property type="entry name" value="glutathione-dependent formaldehyde- activating enzyme (gfa)"/>
    <property type="match status" value="1"/>
</dbReference>
<dbReference type="GO" id="GO:0046872">
    <property type="term" value="F:metal ion binding"/>
    <property type="evidence" value="ECO:0007669"/>
    <property type="project" value="UniProtKB-KW"/>
</dbReference>
<evidence type="ECO:0000256" key="1">
    <source>
        <dbReference type="ARBA" id="ARBA00005495"/>
    </source>
</evidence>
<dbReference type="GeneID" id="36526242"/>
<dbReference type="SUPFAM" id="SSF51316">
    <property type="entry name" value="Mss4-like"/>
    <property type="match status" value="1"/>
</dbReference>
<evidence type="ECO:0000256" key="4">
    <source>
        <dbReference type="ARBA" id="ARBA00023239"/>
    </source>
</evidence>
<dbReference type="PANTHER" id="PTHR33337:SF36">
    <property type="entry name" value="DUF636 DOMAIN PROTEIN (AFU_ORTHOLOGUE AFUA_3G01340)"/>
    <property type="match status" value="1"/>
</dbReference>
<dbReference type="OrthoDB" id="9985472at2759"/>
<accession>A0A2I2F8C2</accession>
<name>A0A2I2F8C2_ASPCN</name>
<dbReference type="EMBL" id="KZ559147">
    <property type="protein sequence ID" value="PLB36886.1"/>
    <property type="molecule type" value="Genomic_DNA"/>
</dbReference>
<feature type="domain" description="CENP-V/GFA" evidence="5">
    <location>
        <begin position="6"/>
        <end position="124"/>
    </location>
</feature>
<gene>
    <name evidence="6" type="ORF">BDW47DRAFT_45636</name>
</gene>
<dbReference type="RefSeq" id="XP_024670898.1">
    <property type="nucleotide sequence ID" value="XM_024819082.1"/>
</dbReference>
<dbReference type="Proteomes" id="UP000234585">
    <property type="component" value="Unassembled WGS sequence"/>
</dbReference>
<evidence type="ECO:0000259" key="5">
    <source>
        <dbReference type="PROSITE" id="PS51891"/>
    </source>
</evidence>
<keyword evidence="4" id="KW-0456">Lyase</keyword>
<dbReference type="STRING" id="41067.A0A2I2F8C2"/>
<keyword evidence="7" id="KW-1185">Reference proteome</keyword>
<reference evidence="6 7" key="1">
    <citation type="submission" date="2017-12" db="EMBL/GenBank/DDBJ databases">
        <authorList>
            <consortium name="DOE Joint Genome Institute"/>
            <person name="Haridas S."/>
            <person name="Kjaerbolling I."/>
            <person name="Vesth T.C."/>
            <person name="Frisvad J.C."/>
            <person name="Nybo J.L."/>
            <person name="Theobald S."/>
            <person name="Kuo A."/>
            <person name="Bowyer P."/>
            <person name="Matsuda Y."/>
            <person name="Mondo S."/>
            <person name="Lyhne E.K."/>
            <person name="Kogle M.E."/>
            <person name="Clum A."/>
            <person name="Lipzen A."/>
            <person name="Salamov A."/>
            <person name="Ngan C.Y."/>
            <person name="Daum C."/>
            <person name="Chiniquy J."/>
            <person name="Barry K."/>
            <person name="LaButti K."/>
            <person name="Simmons B.A."/>
            <person name="Magnuson J.K."/>
            <person name="Mortensen U.H."/>
            <person name="Larsen T.O."/>
            <person name="Grigoriev I.V."/>
            <person name="Baker S.E."/>
            <person name="Andersen M.R."/>
            <person name="Nordberg H.P."/>
            <person name="Cantor M.N."/>
            <person name="Hua S.X."/>
        </authorList>
    </citation>
    <scope>NUCLEOTIDE SEQUENCE [LARGE SCALE GENOMIC DNA]</scope>
    <source>
        <strain evidence="6 7">CBS 102.13</strain>
    </source>
</reference>
<dbReference type="AlphaFoldDB" id="A0A2I2F8C2"/>
<dbReference type="GO" id="GO:0016846">
    <property type="term" value="F:carbon-sulfur lyase activity"/>
    <property type="evidence" value="ECO:0007669"/>
    <property type="project" value="InterPro"/>
</dbReference>
<keyword evidence="2" id="KW-0479">Metal-binding</keyword>
<evidence type="ECO:0000256" key="3">
    <source>
        <dbReference type="ARBA" id="ARBA00022833"/>
    </source>
</evidence>
<evidence type="ECO:0000256" key="2">
    <source>
        <dbReference type="ARBA" id="ARBA00022723"/>
    </source>
</evidence>
<dbReference type="InterPro" id="IPR011057">
    <property type="entry name" value="Mss4-like_sf"/>
</dbReference>
<dbReference type="PROSITE" id="PS51891">
    <property type="entry name" value="CENP_V_GFA"/>
    <property type="match status" value="1"/>
</dbReference>
<comment type="similarity">
    <text evidence="1">Belongs to the Gfa family.</text>
</comment>
<evidence type="ECO:0000313" key="7">
    <source>
        <dbReference type="Proteomes" id="UP000234585"/>
    </source>
</evidence>
<dbReference type="PANTHER" id="PTHR33337">
    <property type="entry name" value="GFA DOMAIN-CONTAINING PROTEIN"/>
    <property type="match status" value="1"/>
</dbReference>
<evidence type="ECO:0000313" key="6">
    <source>
        <dbReference type="EMBL" id="PLB36886.1"/>
    </source>
</evidence>
<organism evidence="6 7">
    <name type="scientific">Aspergillus candidus</name>
    <dbReference type="NCBI Taxonomy" id="41067"/>
    <lineage>
        <taxon>Eukaryota</taxon>
        <taxon>Fungi</taxon>
        <taxon>Dikarya</taxon>
        <taxon>Ascomycota</taxon>
        <taxon>Pezizomycotina</taxon>
        <taxon>Eurotiomycetes</taxon>
        <taxon>Eurotiomycetidae</taxon>
        <taxon>Eurotiales</taxon>
        <taxon>Aspergillaceae</taxon>
        <taxon>Aspergillus</taxon>
        <taxon>Aspergillus subgen. Circumdati</taxon>
    </lineage>
</organism>